<organism evidence="2 3">
    <name type="scientific">Paracidovorax citrulli</name>
    <name type="common">Acidovorax citrulli</name>
    <dbReference type="NCBI Taxonomy" id="80869"/>
    <lineage>
        <taxon>Bacteria</taxon>
        <taxon>Pseudomonadati</taxon>
        <taxon>Pseudomonadota</taxon>
        <taxon>Betaproteobacteria</taxon>
        <taxon>Burkholderiales</taxon>
        <taxon>Comamonadaceae</taxon>
        <taxon>Paracidovorax</taxon>
    </lineage>
</organism>
<keyword evidence="3" id="KW-1185">Reference proteome</keyword>
<proteinExistence type="predicted"/>
<evidence type="ECO:0000313" key="2">
    <source>
        <dbReference type="EMBL" id="WIY51139.1"/>
    </source>
</evidence>
<name>A0ABY9AW23_PARCI</name>
<sequence>MRATSLLQPPAATSPPREDAGPSVQEQILLHLDERGYVPFHPTLAEKFGHKAAVFVGMALYWTRHSLRNHPQRSGWFNMSIQQWQAAIGISRTEQTTVRQALTESGVLEEMLLGRPAVMHFRLNVSALAKALARSGDDGVPTWDTVSSWFRGYHNYYKPLADIAGSVGAGLYLSLLLQWHRAAVLRGQLSNGCVEVSQDDISRALCLGPKVQRNARLRLKKAGFIQETGPAGGLVRVNLDAVLMCLRGQSIKPLKGLTRPGEPPRPGSDHTQPSAKDSDVRATQEPLARIDLSGLAATFRQLPLGLQETNRPVPTARPRDLLMSIMAAGDLPEVVGFRQVAQPVAGGVPAINPSEKSKSDRHLRRESWPALEVPSVPVRNAVSCKLEAGEIAETCIQALPFPATYIQRYSIQTTTTGSSSGSESTATEGTNPDGLVFPEALSLAQVEGIQQLLARVDVADRQMVLDELAGRMSGHTPIKSPVGWVSGLVQRMAEGPVVFAHAEQVAIDRRMRVKLRERAERPAPRPAPLASRQVTGDPGAAARAAAEREKIRLLTEEMRGGRFRRAK</sequence>
<evidence type="ECO:0000313" key="3">
    <source>
        <dbReference type="Proteomes" id="UP001242732"/>
    </source>
</evidence>
<gene>
    <name evidence="2" type="ORF">QRO08_11445</name>
</gene>
<feature type="region of interest" description="Disordered" evidence="1">
    <location>
        <begin position="517"/>
        <end position="546"/>
    </location>
</feature>
<feature type="region of interest" description="Disordered" evidence="1">
    <location>
        <begin position="414"/>
        <end position="433"/>
    </location>
</feature>
<evidence type="ECO:0000256" key="1">
    <source>
        <dbReference type="SAM" id="MobiDB-lite"/>
    </source>
</evidence>
<accession>A0ABY9AW23</accession>
<feature type="region of interest" description="Disordered" evidence="1">
    <location>
        <begin position="1"/>
        <end position="23"/>
    </location>
</feature>
<dbReference type="Proteomes" id="UP001242732">
    <property type="component" value="Chromosome"/>
</dbReference>
<reference evidence="2 3" key="1">
    <citation type="submission" date="2023-06" db="EMBL/GenBank/DDBJ databases">
        <authorList>
            <person name="Ham H."/>
            <person name="Park D.S."/>
        </authorList>
    </citation>
    <scope>NUCLEOTIDE SEQUENCE [LARGE SCALE GENOMIC DNA]</scope>
    <source>
        <strain evidence="2 3">KACC 17005</strain>
    </source>
</reference>
<dbReference type="EMBL" id="CP127363">
    <property type="protein sequence ID" value="WIY51139.1"/>
    <property type="molecule type" value="Genomic_DNA"/>
</dbReference>
<feature type="compositionally biased region" description="Low complexity" evidence="1">
    <location>
        <begin position="414"/>
        <end position="430"/>
    </location>
</feature>
<protein>
    <recommendedName>
        <fullName evidence="4">Replication protein O</fullName>
    </recommendedName>
</protein>
<evidence type="ECO:0008006" key="4">
    <source>
        <dbReference type="Google" id="ProtNLM"/>
    </source>
</evidence>
<feature type="region of interest" description="Disordered" evidence="1">
    <location>
        <begin position="254"/>
        <end position="282"/>
    </location>
</feature>
<dbReference type="RefSeq" id="WP_011795776.1">
    <property type="nucleotide sequence ID" value="NZ_CP023687.1"/>
</dbReference>